<dbReference type="EMBL" id="CP001631">
    <property type="protein sequence ID" value="ACU53811.1"/>
    <property type="molecule type" value="Genomic_DNA"/>
</dbReference>
<protein>
    <submittedName>
        <fullName evidence="1">Uncharacterized protein</fullName>
    </submittedName>
</protein>
<dbReference type="KEGG" id="afo:Afer_0866"/>
<sequence>MTVAYRDGAAVARRSLGASWQAIHRPNQPGECNGRVTFVGWPSATLWIVARVFSGG</sequence>
<reference evidence="1 2" key="1">
    <citation type="journal article" date="2009" name="Stand. Genomic Sci.">
        <title>Complete genome sequence of Acidimicrobium ferrooxidans type strain (ICP).</title>
        <authorList>
            <person name="Clum A."/>
            <person name="Nolan M."/>
            <person name="Lang E."/>
            <person name="Glavina Del Rio T."/>
            <person name="Tice H."/>
            <person name="Copeland A."/>
            <person name="Cheng J.F."/>
            <person name="Lucas S."/>
            <person name="Chen F."/>
            <person name="Bruce D."/>
            <person name="Goodwin L."/>
            <person name="Pitluck S."/>
            <person name="Ivanova N."/>
            <person name="Mavrommatis K."/>
            <person name="Mikhailova N."/>
            <person name="Pati A."/>
            <person name="Chen A."/>
            <person name="Palaniappan K."/>
            <person name="Goker M."/>
            <person name="Spring S."/>
            <person name="Land M."/>
            <person name="Hauser L."/>
            <person name="Chang Y.J."/>
            <person name="Jeffries C.C."/>
            <person name="Chain P."/>
            <person name="Bristow J."/>
            <person name="Eisen J.A."/>
            <person name="Markowitz V."/>
            <person name="Hugenholtz P."/>
            <person name="Kyrpides N.C."/>
            <person name="Klenk H.P."/>
            <person name="Lapidus A."/>
        </authorList>
    </citation>
    <scope>NUCLEOTIDE SEQUENCE [LARGE SCALE GENOMIC DNA]</scope>
    <source>
        <strain evidence="2">DSM 10331 / JCM 15462 / NBRC 103882 / ICP</strain>
    </source>
</reference>
<dbReference type="STRING" id="525909.Afer_0866"/>
<evidence type="ECO:0000313" key="2">
    <source>
        <dbReference type="Proteomes" id="UP000000771"/>
    </source>
</evidence>
<dbReference type="AlphaFoldDB" id="C7LYK3"/>
<proteinExistence type="predicted"/>
<name>C7LYK3_ACIFD</name>
<evidence type="ECO:0000313" key="1">
    <source>
        <dbReference type="EMBL" id="ACU53811.1"/>
    </source>
</evidence>
<dbReference type="Proteomes" id="UP000000771">
    <property type="component" value="Chromosome"/>
</dbReference>
<dbReference type="HOGENOM" id="CLU_3003496_0_0_11"/>
<keyword evidence="2" id="KW-1185">Reference proteome</keyword>
<organism evidence="1 2">
    <name type="scientific">Acidimicrobium ferrooxidans (strain DSM 10331 / JCM 15462 / NBRC 103882 / ICP)</name>
    <dbReference type="NCBI Taxonomy" id="525909"/>
    <lineage>
        <taxon>Bacteria</taxon>
        <taxon>Bacillati</taxon>
        <taxon>Actinomycetota</taxon>
        <taxon>Acidimicrobiia</taxon>
        <taxon>Acidimicrobiales</taxon>
        <taxon>Acidimicrobiaceae</taxon>
        <taxon>Acidimicrobium</taxon>
    </lineage>
</organism>
<gene>
    <name evidence="1" type="ordered locus">Afer_0866</name>
</gene>
<accession>C7LYK3</accession>